<evidence type="ECO:0000313" key="1">
    <source>
        <dbReference type="EMBL" id="QDU82766.1"/>
    </source>
</evidence>
<dbReference type="Proteomes" id="UP000317178">
    <property type="component" value="Chromosome"/>
</dbReference>
<dbReference type="KEGG" id="plon:Pla110_45280"/>
<name>A0A518CU61_9PLAN</name>
<dbReference type="EMBL" id="CP036281">
    <property type="protein sequence ID" value="QDU82766.1"/>
    <property type="molecule type" value="Genomic_DNA"/>
</dbReference>
<evidence type="ECO:0000313" key="2">
    <source>
        <dbReference type="Proteomes" id="UP000317178"/>
    </source>
</evidence>
<dbReference type="AlphaFoldDB" id="A0A518CU61"/>
<keyword evidence="2" id="KW-1185">Reference proteome</keyword>
<protein>
    <submittedName>
        <fullName evidence="1">Uncharacterized protein</fullName>
    </submittedName>
</protein>
<accession>A0A518CU61</accession>
<organism evidence="1 2">
    <name type="scientific">Polystyrenella longa</name>
    <dbReference type="NCBI Taxonomy" id="2528007"/>
    <lineage>
        <taxon>Bacteria</taxon>
        <taxon>Pseudomonadati</taxon>
        <taxon>Planctomycetota</taxon>
        <taxon>Planctomycetia</taxon>
        <taxon>Planctomycetales</taxon>
        <taxon>Planctomycetaceae</taxon>
        <taxon>Polystyrenella</taxon>
    </lineage>
</organism>
<gene>
    <name evidence="1" type="ORF">Pla110_45280</name>
</gene>
<proteinExistence type="predicted"/>
<reference evidence="1 2" key="1">
    <citation type="submission" date="2019-02" db="EMBL/GenBank/DDBJ databases">
        <title>Deep-cultivation of Planctomycetes and their phenomic and genomic characterization uncovers novel biology.</title>
        <authorList>
            <person name="Wiegand S."/>
            <person name="Jogler M."/>
            <person name="Boedeker C."/>
            <person name="Pinto D."/>
            <person name="Vollmers J."/>
            <person name="Rivas-Marin E."/>
            <person name="Kohn T."/>
            <person name="Peeters S.H."/>
            <person name="Heuer A."/>
            <person name="Rast P."/>
            <person name="Oberbeckmann S."/>
            <person name="Bunk B."/>
            <person name="Jeske O."/>
            <person name="Meyerdierks A."/>
            <person name="Storesund J.E."/>
            <person name="Kallscheuer N."/>
            <person name="Luecker S."/>
            <person name="Lage O.M."/>
            <person name="Pohl T."/>
            <person name="Merkel B.J."/>
            <person name="Hornburger P."/>
            <person name="Mueller R.-W."/>
            <person name="Bruemmer F."/>
            <person name="Labrenz M."/>
            <person name="Spormann A.M."/>
            <person name="Op den Camp H."/>
            <person name="Overmann J."/>
            <person name="Amann R."/>
            <person name="Jetten M.S.M."/>
            <person name="Mascher T."/>
            <person name="Medema M.H."/>
            <person name="Devos D.P."/>
            <person name="Kaster A.-K."/>
            <person name="Ovreas L."/>
            <person name="Rohde M."/>
            <person name="Galperin M.Y."/>
            <person name="Jogler C."/>
        </authorList>
    </citation>
    <scope>NUCLEOTIDE SEQUENCE [LARGE SCALE GENOMIC DNA]</scope>
    <source>
        <strain evidence="1 2">Pla110</strain>
    </source>
</reference>
<sequence length="83" mass="9014">MSRVGVPSGVGFTKPLFLQHLMNTSLEVPLPPKGLQLKETGKFGAEPGRKTSLVNLGLIEYSYSRSEKNLLPTESKSVPDESV</sequence>